<feature type="transmembrane region" description="Helical" evidence="1">
    <location>
        <begin position="56"/>
        <end position="76"/>
    </location>
</feature>
<protein>
    <recommendedName>
        <fullName evidence="4">SGNH domain-containing protein</fullName>
    </recommendedName>
</protein>
<keyword evidence="3" id="KW-1185">Reference proteome</keyword>
<organism evidence="2 3">
    <name type="scientific">Apatococcus fuscideae</name>
    <dbReference type="NCBI Taxonomy" id="2026836"/>
    <lineage>
        <taxon>Eukaryota</taxon>
        <taxon>Viridiplantae</taxon>
        <taxon>Chlorophyta</taxon>
        <taxon>core chlorophytes</taxon>
        <taxon>Trebouxiophyceae</taxon>
        <taxon>Chlorellales</taxon>
        <taxon>Chlorellaceae</taxon>
        <taxon>Apatococcus</taxon>
    </lineage>
</organism>
<dbReference type="AlphaFoldDB" id="A0AAW1SQJ6"/>
<evidence type="ECO:0000313" key="3">
    <source>
        <dbReference type="Proteomes" id="UP001485043"/>
    </source>
</evidence>
<dbReference type="InterPro" id="IPR036514">
    <property type="entry name" value="SGNH_hydro_sf"/>
</dbReference>
<proteinExistence type="predicted"/>
<name>A0AAW1SQJ6_9CHLO</name>
<comment type="caution">
    <text evidence="2">The sequence shown here is derived from an EMBL/GenBank/DDBJ whole genome shotgun (WGS) entry which is preliminary data.</text>
</comment>
<keyword evidence="1" id="KW-0812">Transmembrane</keyword>
<dbReference type="EMBL" id="JALJOV010001284">
    <property type="protein sequence ID" value="KAK9850602.1"/>
    <property type="molecule type" value="Genomic_DNA"/>
</dbReference>
<evidence type="ECO:0008006" key="4">
    <source>
        <dbReference type="Google" id="ProtNLM"/>
    </source>
</evidence>
<accession>A0AAW1SQJ6</accession>
<keyword evidence="1" id="KW-1133">Transmembrane helix</keyword>
<dbReference type="Proteomes" id="UP001485043">
    <property type="component" value="Unassembled WGS sequence"/>
</dbReference>
<dbReference type="Gene3D" id="3.40.50.1110">
    <property type="entry name" value="SGNH hydrolase"/>
    <property type="match status" value="1"/>
</dbReference>
<reference evidence="2 3" key="1">
    <citation type="journal article" date="2024" name="Nat. Commun.">
        <title>Phylogenomics reveals the evolutionary origins of lichenization in chlorophyte algae.</title>
        <authorList>
            <person name="Puginier C."/>
            <person name="Libourel C."/>
            <person name="Otte J."/>
            <person name="Skaloud P."/>
            <person name="Haon M."/>
            <person name="Grisel S."/>
            <person name="Petersen M."/>
            <person name="Berrin J.G."/>
            <person name="Delaux P.M."/>
            <person name="Dal Grande F."/>
            <person name="Keller J."/>
        </authorList>
    </citation>
    <scope>NUCLEOTIDE SEQUENCE [LARGE SCALE GENOMIC DNA]</scope>
    <source>
        <strain evidence="2 3">SAG 2523</strain>
    </source>
</reference>
<keyword evidence="1" id="KW-0472">Membrane</keyword>
<dbReference type="SUPFAM" id="SSF52266">
    <property type="entry name" value="SGNH hydrolase"/>
    <property type="match status" value="1"/>
</dbReference>
<evidence type="ECO:0000313" key="2">
    <source>
        <dbReference type="EMBL" id="KAK9850602.1"/>
    </source>
</evidence>
<evidence type="ECO:0000256" key="1">
    <source>
        <dbReference type="SAM" id="Phobius"/>
    </source>
</evidence>
<sequence>MRTTDHLAAFSTSKQQAYLHRRSPNAELSSKQPSLDVLNDPVVTRRDEMAGQKPQVWLTAAGVILLTLLGLLLRPWHSITVQPGVQPAPVNRTGDGLRFKYDGSCEMLLNAGGWVGISHVSCEPSTKGVATCGAGHSDNWQWSAAAVKCGAQRISRPQLLDALRNRWIVVAGDSITRFFYASLLRILTDDESQQVVFGHQDFEHDLEDNVRLTFRWAPYAENLTQVLQAWTAHSEAPTAVVMSAGLWHMLHITDALGYQQTLGHLKSAATRFAAVQPKGMQPYLSLLSISEVYPPKFKTEEKRAHMTLGEVDAYNRAILNSSILVPAGPFHLLDMHHLTQGCGPTCTHDGLHYSNATYDAATQIWANHLILSLSEQTTRKMLG</sequence>
<gene>
    <name evidence="2" type="ORF">WJX84_008868</name>
</gene>